<sequence>MFLDRYRLHWRLLRAETNRVGAEVEQWSYEQLDQDAENQPPLERQVEAVPVIFQIDRCDRLPNQDLCICIDAKSKLPTGFGIKPSYRFFKRRDGSVYY</sequence>
<reference evidence="1" key="1">
    <citation type="submission" date="2020-05" db="EMBL/GenBank/DDBJ databases">
        <authorList>
            <person name="Zhu T."/>
            <person name="Keshari N."/>
            <person name="Lu X."/>
        </authorList>
    </citation>
    <scope>NUCLEOTIDE SEQUENCE</scope>
    <source>
        <strain evidence="1">NK1-22</strain>
    </source>
</reference>
<gene>
    <name evidence="1" type="ORF">HNI00_03665</name>
</gene>
<dbReference type="AlphaFoldDB" id="A0AA97BC89"/>
<name>A0AA97BC89_9CYAN</name>
<proteinExistence type="predicted"/>
<accession>A0AA97BC89</accession>
<dbReference type="RefSeq" id="WP_316790774.1">
    <property type="nucleotide sequence ID" value="NZ_CP053540.1"/>
</dbReference>
<dbReference type="KEGG" id="tog:HNI00_03665"/>
<protein>
    <submittedName>
        <fullName evidence="1">Uncharacterized protein</fullName>
    </submittedName>
</protein>
<evidence type="ECO:0000313" key="1">
    <source>
        <dbReference type="EMBL" id="WOB42356.1"/>
    </source>
</evidence>
<organism evidence="1">
    <name type="scientific">Thermoleptolyngbya oregonensis NK1-22</name>
    <dbReference type="NCBI Taxonomy" id="2547457"/>
    <lineage>
        <taxon>Bacteria</taxon>
        <taxon>Bacillati</taxon>
        <taxon>Cyanobacteriota</taxon>
        <taxon>Cyanophyceae</taxon>
        <taxon>Oculatellales</taxon>
        <taxon>Oculatellaceae</taxon>
        <taxon>Thermoleptolyngbya</taxon>
    </lineage>
</organism>
<dbReference type="EMBL" id="CP053540">
    <property type="protein sequence ID" value="WOB42356.1"/>
    <property type="molecule type" value="Genomic_DNA"/>
</dbReference>